<gene>
    <name evidence="2" type="ORF">ANCCAN_22440</name>
</gene>
<sequence length="206" mass="22115">MFRAGHRMTKEGRSQATLLQALKKSLSPLPPSQSPLLVVPAVAQAPYVESEPIVEEAPIVAPTPVVAPATYASPAIVAAPPPPVVVAQPQPIIAPAPVPVPVPYPMVKQKDNLQHIHHHNPRTEVHSVAIHYSKETGHTSATAMVSGDHHAFSDMDFHPLGHFAGHGYEVAPLPARLHRKKTVSKKVVRKHASKKVAGKCKSSKKN</sequence>
<dbReference type="Proteomes" id="UP000252519">
    <property type="component" value="Unassembled WGS sequence"/>
</dbReference>
<organism evidence="2 3">
    <name type="scientific">Ancylostoma caninum</name>
    <name type="common">Dog hookworm</name>
    <dbReference type="NCBI Taxonomy" id="29170"/>
    <lineage>
        <taxon>Eukaryota</taxon>
        <taxon>Metazoa</taxon>
        <taxon>Ecdysozoa</taxon>
        <taxon>Nematoda</taxon>
        <taxon>Chromadorea</taxon>
        <taxon>Rhabditida</taxon>
        <taxon>Rhabditina</taxon>
        <taxon>Rhabditomorpha</taxon>
        <taxon>Strongyloidea</taxon>
        <taxon>Ancylostomatidae</taxon>
        <taxon>Ancylostomatinae</taxon>
        <taxon>Ancylostoma</taxon>
    </lineage>
</organism>
<comment type="caution">
    <text evidence="2">The sequence shown here is derived from an EMBL/GenBank/DDBJ whole genome shotgun (WGS) entry which is preliminary data.</text>
</comment>
<accession>A0A368FI91</accession>
<dbReference type="EMBL" id="JOJR01001221">
    <property type="protein sequence ID" value="RCN31772.1"/>
    <property type="molecule type" value="Genomic_DNA"/>
</dbReference>
<evidence type="ECO:0000313" key="3">
    <source>
        <dbReference type="Proteomes" id="UP000252519"/>
    </source>
</evidence>
<keyword evidence="3" id="KW-1185">Reference proteome</keyword>
<evidence type="ECO:0000313" key="2">
    <source>
        <dbReference type="EMBL" id="RCN31772.1"/>
    </source>
</evidence>
<dbReference type="OrthoDB" id="5877292at2759"/>
<dbReference type="STRING" id="29170.A0A368FI91"/>
<proteinExistence type="predicted"/>
<dbReference type="AlphaFoldDB" id="A0A368FI91"/>
<feature type="region of interest" description="Disordered" evidence="1">
    <location>
        <begin position="187"/>
        <end position="206"/>
    </location>
</feature>
<protein>
    <submittedName>
        <fullName evidence="2">Uncharacterized protein</fullName>
    </submittedName>
</protein>
<evidence type="ECO:0000256" key="1">
    <source>
        <dbReference type="SAM" id="MobiDB-lite"/>
    </source>
</evidence>
<reference evidence="2 3" key="1">
    <citation type="submission" date="2014-10" db="EMBL/GenBank/DDBJ databases">
        <title>Draft genome of the hookworm Ancylostoma caninum.</title>
        <authorList>
            <person name="Mitreva M."/>
        </authorList>
    </citation>
    <scope>NUCLEOTIDE SEQUENCE [LARGE SCALE GENOMIC DNA]</scope>
    <source>
        <strain evidence="2 3">Baltimore</strain>
    </source>
</reference>
<name>A0A368FI91_ANCCA</name>